<name>A0AAD9QBQ2_ACRCE</name>
<organism evidence="1 2">
    <name type="scientific">Acropora cervicornis</name>
    <name type="common">Staghorn coral</name>
    <dbReference type="NCBI Taxonomy" id="6130"/>
    <lineage>
        <taxon>Eukaryota</taxon>
        <taxon>Metazoa</taxon>
        <taxon>Cnidaria</taxon>
        <taxon>Anthozoa</taxon>
        <taxon>Hexacorallia</taxon>
        <taxon>Scleractinia</taxon>
        <taxon>Astrocoeniina</taxon>
        <taxon>Acroporidae</taxon>
        <taxon>Acropora</taxon>
    </lineage>
</organism>
<dbReference type="EMBL" id="JARQWQ010000045">
    <property type="protein sequence ID" value="KAK2558285.1"/>
    <property type="molecule type" value="Genomic_DNA"/>
</dbReference>
<sequence>MKSGAHSSVACNSSCTSRHRWLHSGNKNRILGSNDAKLNCTGIPPHSRLFIGYELNFPANLGNGSEVSPASSDWHDDIKDDSVNDSSPYLLGQRFCSSSTEGPCLSLRIKSEENFAPFDHRLKVSNLLDCGSYLGDLSTLIQCIAPFDGGMAHNKRPQKATANTSNREATIAIKEMKTYSVSARDNGKSSNLRKSYNESNFADRTSSSTVNPVITTKRWIQSKAVSSQKLGLTNVLSNNRTKLKVFLNSFFGKLHKIFMKFNAMINTLSLENS</sequence>
<dbReference type="AlphaFoldDB" id="A0AAD9QBQ2"/>
<gene>
    <name evidence="1" type="ORF">P5673_019407</name>
</gene>
<proteinExistence type="predicted"/>
<reference evidence="1" key="2">
    <citation type="journal article" date="2023" name="Science">
        <title>Genomic signatures of disease resistance in endangered staghorn corals.</title>
        <authorList>
            <person name="Vollmer S.V."/>
            <person name="Selwyn J.D."/>
            <person name="Despard B.A."/>
            <person name="Roesel C.L."/>
        </authorList>
    </citation>
    <scope>NUCLEOTIDE SEQUENCE</scope>
    <source>
        <strain evidence="1">K2</strain>
    </source>
</reference>
<evidence type="ECO:0000313" key="2">
    <source>
        <dbReference type="Proteomes" id="UP001249851"/>
    </source>
</evidence>
<comment type="caution">
    <text evidence="1">The sequence shown here is derived from an EMBL/GenBank/DDBJ whole genome shotgun (WGS) entry which is preliminary data.</text>
</comment>
<accession>A0AAD9QBQ2</accession>
<protein>
    <submittedName>
        <fullName evidence="1">Uncharacterized protein</fullName>
    </submittedName>
</protein>
<dbReference type="Proteomes" id="UP001249851">
    <property type="component" value="Unassembled WGS sequence"/>
</dbReference>
<evidence type="ECO:0000313" key="1">
    <source>
        <dbReference type="EMBL" id="KAK2558285.1"/>
    </source>
</evidence>
<keyword evidence="2" id="KW-1185">Reference proteome</keyword>
<reference evidence="1" key="1">
    <citation type="journal article" date="2023" name="G3 (Bethesda)">
        <title>Whole genome assembly and annotation of the endangered Caribbean coral Acropora cervicornis.</title>
        <authorList>
            <person name="Selwyn J.D."/>
            <person name="Vollmer S.V."/>
        </authorList>
    </citation>
    <scope>NUCLEOTIDE SEQUENCE</scope>
    <source>
        <strain evidence="1">K2</strain>
    </source>
</reference>